<dbReference type="Pfam" id="PF13628">
    <property type="entry name" value="DUF4142"/>
    <property type="match status" value="1"/>
</dbReference>
<name>A0ABS9VKJ1_9SPHN</name>
<dbReference type="PANTHER" id="PTHR38593">
    <property type="entry name" value="BLR2558 PROTEIN"/>
    <property type="match status" value="1"/>
</dbReference>
<dbReference type="EMBL" id="JAKZHW010000001">
    <property type="protein sequence ID" value="MCH8615486.1"/>
    <property type="molecule type" value="Genomic_DNA"/>
</dbReference>
<keyword evidence="3" id="KW-1185">Reference proteome</keyword>
<comment type="caution">
    <text evidence="2">The sequence shown here is derived from an EMBL/GenBank/DDBJ whole genome shotgun (WGS) entry which is preliminary data.</text>
</comment>
<dbReference type="InterPro" id="IPR012347">
    <property type="entry name" value="Ferritin-like"/>
</dbReference>
<dbReference type="PANTHER" id="PTHR38593:SF1">
    <property type="entry name" value="BLR2558 PROTEIN"/>
    <property type="match status" value="1"/>
</dbReference>
<dbReference type="Gene3D" id="1.20.1260.10">
    <property type="match status" value="1"/>
</dbReference>
<dbReference type="RefSeq" id="WP_241446272.1">
    <property type="nucleotide sequence ID" value="NZ_JAKZHW010000001.1"/>
</dbReference>
<protein>
    <submittedName>
        <fullName evidence="2">DUF4142 domain-containing protein</fullName>
    </submittedName>
</protein>
<accession>A0ABS9VKJ1</accession>
<sequence length="198" mass="20220">MQNRLVIFVSGAVLALGACGRHDEAADNTAADMNVAIDNGVVVDNGMVANDAAVAPSPLTAQGFANTAAASDRFEIESSKLAEASASSAAVKKFAAQMIKAHTESTAKLKSTASGLSPAITPDDTLTPEQQATLDSLKAAKGAAFDTAYASAQVDAHQKTLDALKNYAASGDNEQLKTFANGLVPTVTAHLNMAKGLK</sequence>
<reference evidence="2 3" key="1">
    <citation type="submission" date="2022-03" db="EMBL/GenBank/DDBJ databases">
        <authorList>
            <person name="Jo J.-H."/>
            <person name="Im W.-T."/>
        </authorList>
    </citation>
    <scope>NUCLEOTIDE SEQUENCE [LARGE SCALE GENOMIC DNA]</scope>
    <source>
        <strain evidence="2 3">SM33</strain>
    </source>
</reference>
<organism evidence="2 3">
    <name type="scientific">Sphingomonas telluris</name>
    <dbReference type="NCBI Taxonomy" id="2907998"/>
    <lineage>
        <taxon>Bacteria</taxon>
        <taxon>Pseudomonadati</taxon>
        <taxon>Pseudomonadota</taxon>
        <taxon>Alphaproteobacteria</taxon>
        <taxon>Sphingomonadales</taxon>
        <taxon>Sphingomonadaceae</taxon>
        <taxon>Sphingomonas</taxon>
    </lineage>
</organism>
<gene>
    <name evidence="2" type="ORF">LZ016_05145</name>
</gene>
<dbReference type="Proteomes" id="UP001203058">
    <property type="component" value="Unassembled WGS sequence"/>
</dbReference>
<dbReference type="PROSITE" id="PS51257">
    <property type="entry name" value="PROKAR_LIPOPROTEIN"/>
    <property type="match status" value="1"/>
</dbReference>
<evidence type="ECO:0000313" key="3">
    <source>
        <dbReference type="Proteomes" id="UP001203058"/>
    </source>
</evidence>
<proteinExistence type="predicted"/>
<evidence type="ECO:0000259" key="1">
    <source>
        <dbReference type="Pfam" id="PF13628"/>
    </source>
</evidence>
<feature type="domain" description="DUF4142" evidence="1">
    <location>
        <begin position="60"/>
        <end position="197"/>
    </location>
</feature>
<evidence type="ECO:0000313" key="2">
    <source>
        <dbReference type="EMBL" id="MCH8615486.1"/>
    </source>
</evidence>
<dbReference type="InterPro" id="IPR025419">
    <property type="entry name" value="DUF4142"/>
</dbReference>